<comment type="caution">
    <text evidence="2">The sequence shown here is derived from an EMBL/GenBank/DDBJ whole genome shotgun (WGS) entry which is preliminary data.</text>
</comment>
<accession>A0A7J7NDH1</accession>
<name>A0A7J7NDH1_9MAGN</name>
<gene>
    <name evidence="2" type="ORF">GIB67_030398</name>
</gene>
<dbReference type="Pfam" id="PF00005">
    <property type="entry name" value="ABC_tran"/>
    <property type="match status" value="1"/>
</dbReference>
<dbReference type="GO" id="GO:0042626">
    <property type="term" value="F:ATPase-coupled transmembrane transporter activity"/>
    <property type="evidence" value="ECO:0007669"/>
    <property type="project" value="TreeGrafter"/>
</dbReference>
<dbReference type="InterPro" id="IPR017871">
    <property type="entry name" value="ABC_transporter-like_CS"/>
</dbReference>
<reference evidence="2 3" key="1">
    <citation type="journal article" date="2020" name="IScience">
        <title>Genome Sequencing of the Endangered Kingdonia uniflora (Circaeasteraceae, Ranunculales) Reveals Potential Mechanisms of Evolutionary Specialization.</title>
        <authorList>
            <person name="Sun Y."/>
            <person name="Deng T."/>
            <person name="Zhang A."/>
            <person name="Moore M.J."/>
            <person name="Landis J.B."/>
            <person name="Lin N."/>
            <person name="Zhang H."/>
            <person name="Zhang X."/>
            <person name="Huang J."/>
            <person name="Zhang X."/>
            <person name="Sun H."/>
            <person name="Wang H."/>
        </authorList>
    </citation>
    <scope>NUCLEOTIDE SEQUENCE [LARGE SCALE GENOMIC DNA]</scope>
    <source>
        <strain evidence="2">TB1705</strain>
        <tissue evidence="2">Leaf</tissue>
    </source>
</reference>
<dbReference type="GO" id="GO:0005524">
    <property type="term" value="F:ATP binding"/>
    <property type="evidence" value="ECO:0007669"/>
    <property type="project" value="InterPro"/>
</dbReference>
<evidence type="ECO:0000259" key="1">
    <source>
        <dbReference type="Pfam" id="PF00005"/>
    </source>
</evidence>
<proteinExistence type="predicted"/>
<dbReference type="InterPro" id="IPR027417">
    <property type="entry name" value="P-loop_NTPase"/>
</dbReference>
<dbReference type="InterPro" id="IPR003439">
    <property type="entry name" value="ABC_transporter-like_ATP-bd"/>
</dbReference>
<evidence type="ECO:0000313" key="3">
    <source>
        <dbReference type="Proteomes" id="UP000541444"/>
    </source>
</evidence>
<dbReference type="GO" id="GO:0016887">
    <property type="term" value="F:ATP hydrolysis activity"/>
    <property type="evidence" value="ECO:0007669"/>
    <property type="project" value="InterPro"/>
</dbReference>
<dbReference type="SUPFAM" id="SSF52540">
    <property type="entry name" value="P-loop containing nucleoside triphosphate hydrolases"/>
    <property type="match status" value="1"/>
</dbReference>
<dbReference type="GO" id="GO:0016020">
    <property type="term" value="C:membrane"/>
    <property type="evidence" value="ECO:0007669"/>
    <property type="project" value="TreeGrafter"/>
</dbReference>
<dbReference type="PANTHER" id="PTHR24221">
    <property type="entry name" value="ATP-BINDING CASSETTE SUB-FAMILY B"/>
    <property type="match status" value="1"/>
</dbReference>
<dbReference type="Proteomes" id="UP000541444">
    <property type="component" value="Unassembled WGS sequence"/>
</dbReference>
<sequence length="166" mass="18355">GRVELCNVHFAYLARPDIIIFKDFSLTIESSKSTALVGQSGSGKSTIIVLIKIFYDPSKGSVKIDGRDIRSYHLRSLRKHIALVSQEPTLFDSTIRENIAYGSAGEMVDEYEIVNAARAANAYDFIAGLNDGYDTPYGNKGVQLSAGQKQRIAIARAILKNRQFYC</sequence>
<dbReference type="AlphaFoldDB" id="A0A7J7NDH1"/>
<evidence type="ECO:0000313" key="2">
    <source>
        <dbReference type="EMBL" id="KAF6165216.1"/>
    </source>
</evidence>
<organism evidence="2 3">
    <name type="scientific">Kingdonia uniflora</name>
    <dbReference type="NCBI Taxonomy" id="39325"/>
    <lineage>
        <taxon>Eukaryota</taxon>
        <taxon>Viridiplantae</taxon>
        <taxon>Streptophyta</taxon>
        <taxon>Embryophyta</taxon>
        <taxon>Tracheophyta</taxon>
        <taxon>Spermatophyta</taxon>
        <taxon>Magnoliopsida</taxon>
        <taxon>Ranunculales</taxon>
        <taxon>Circaeasteraceae</taxon>
        <taxon>Kingdonia</taxon>
    </lineage>
</organism>
<dbReference type="PANTHER" id="PTHR24221:SF528">
    <property type="entry name" value="ABC TRANSPORTER B FAMILY MEMBER 15"/>
    <property type="match status" value="1"/>
</dbReference>
<dbReference type="InterPro" id="IPR039421">
    <property type="entry name" value="Type_1_exporter"/>
</dbReference>
<dbReference type="EMBL" id="JACGCM010000857">
    <property type="protein sequence ID" value="KAF6165216.1"/>
    <property type="molecule type" value="Genomic_DNA"/>
</dbReference>
<feature type="non-terminal residue" evidence="2">
    <location>
        <position position="1"/>
    </location>
</feature>
<dbReference type="OrthoDB" id="6500128at2759"/>
<dbReference type="Gene3D" id="3.40.50.300">
    <property type="entry name" value="P-loop containing nucleotide triphosphate hydrolases"/>
    <property type="match status" value="1"/>
</dbReference>
<keyword evidence="3" id="KW-1185">Reference proteome</keyword>
<protein>
    <recommendedName>
        <fullName evidence="1">ABC transporter domain-containing protein</fullName>
    </recommendedName>
</protein>
<feature type="domain" description="ABC transporter" evidence="1">
    <location>
        <begin position="22"/>
        <end position="165"/>
    </location>
</feature>
<dbReference type="PROSITE" id="PS00211">
    <property type="entry name" value="ABC_TRANSPORTER_1"/>
    <property type="match status" value="1"/>
</dbReference>